<gene>
    <name evidence="9" type="ORF">AB6724_13985</name>
</gene>
<reference evidence="9 10" key="1">
    <citation type="journal article" date="2013" name="Int. J. Syst. Evol. Microbiol.">
        <title>Comamonas guangdongensis sp. nov., isolated from subterranean forest sediment, and emended description of the genus Comamonas.</title>
        <authorList>
            <person name="Zhang J."/>
            <person name="Wang Y."/>
            <person name="Zhou S."/>
            <person name="Wu C."/>
            <person name="He J."/>
            <person name="Li F."/>
        </authorList>
    </citation>
    <scope>NUCLEOTIDE SEQUENCE [LARGE SCALE GENOMIC DNA]</scope>
    <source>
        <strain evidence="9 10">CCTCC AB2011133</strain>
    </source>
</reference>
<dbReference type="InterPro" id="IPR002078">
    <property type="entry name" value="Sigma_54_int"/>
</dbReference>
<comment type="caution">
    <text evidence="9">The sequence shown here is derived from an EMBL/GenBank/DDBJ whole genome shotgun (WGS) entry which is preliminary data.</text>
</comment>
<dbReference type="PROSITE" id="PS50110">
    <property type="entry name" value="RESPONSE_REGULATORY"/>
    <property type="match status" value="1"/>
</dbReference>
<dbReference type="PROSITE" id="PS50045">
    <property type="entry name" value="SIGMA54_INTERACT_4"/>
    <property type="match status" value="1"/>
</dbReference>
<dbReference type="SUPFAM" id="SSF52172">
    <property type="entry name" value="CheY-like"/>
    <property type="match status" value="1"/>
</dbReference>
<dbReference type="InterPro" id="IPR025944">
    <property type="entry name" value="Sigma_54_int_dom_CS"/>
</dbReference>
<evidence type="ECO:0000259" key="8">
    <source>
        <dbReference type="PROSITE" id="PS50110"/>
    </source>
</evidence>
<evidence type="ECO:0000256" key="5">
    <source>
        <dbReference type="ARBA" id="ARBA00023163"/>
    </source>
</evidence>
<evidence type="ECO:0000256" key="2">
    <source>
        <dbReference type="ARBA" id="ARBA00022840"/>
    </source>
</evidence>
<dbReference type="Gene3D" id="3.40.50.2300">
    <property type="match status" value="1"/>
</dbReference>
<dbReference type="InterPro" id="IPR002197">
    <property type="entry name" value="HTH_Fis"/>
</dbReference>
<dbReference type="SMART" id="SM00382">
    <property type="entry name" value="AAA"/>
    <property type="match status" value="1"/>
</dbReference>
<dbReference type="InterPro" id="IPR025662">
    <property type="entry name" value="Sigma_54_int_dom_ATP-bd_1"/>
</dbReference>
<dbReference type="SMART" id="SM00448">
    <property type="entry name" value="REC"/>
    <property type="match status" value="1"/>
</dbReference>
<dbReference type="InterPro" id="IPR027417">
    <property type="entry name" value="P-loop_NTPase"/>
</dbReference>
<evidence type="ECO:0000313" key="10">
    <source>
        <dbReference type="Proteomes" id="UP001561046"/>
    </source>
</evidence>
<dbReference type="InterPro" id="IPR009057">
    <property type="entry name" value="Homeodomain-like_sf"/>
</dbReference>
<dbReference type="PRINTS" id="PR01590">
    <property type="entry name" value="HTHFIS"/>
</dbReference>
<evidence type="ECO:0000256" key="4">
    <source>
        <dbReference type="ARBA" id="ARBA00023125"/>
    </source>
</evidence>
<proteinExistence type="predicted"/>
<accession>A0ABV3ZWQ0</accession>
<protein>
    <submittedName>
        <fullName evidence="9">Sigma-54-dependent transcriptional regulator</fullName>
    </submittedName>
</protein>
<keyword evidence="2" id="KW-0067">ATP-binding</keyword>
<dbReference type="PANTHER" id="PTHR32071">
    <property type="entry name" value="TRANSCRIPTIONAL REGULATORY PROTEIN"/>
    <property type="match status" value="1"/>
</dbReference>
<dbReference type="Pfam" id="PF00072">
    <property type="entry name" value="Response_reg"/>
    <property type="match status" value="1"/>
</dbReference>
<dbReference type="Pfam" id="PF00158">
    <property type="entry name" value="Sigma54_activat"/>
    <property type="match status" value="1"/>
</dbReference>
<dbReference type="CDD" id="cd00009">
    <property type="entry name" value="AAA"/>
    <property type="match status" value="1"/>
</dbReference>
<dbReference type="InterPro" id="IPR025943">
    <property type="entry name" value="Sigma_54_int_dom_ATP-bd_2"/>
</dbReference>
<dbReference type="Gene3D" id="3.40.50.300">
    <property type="entry name" value="P-loop containing nucleotide triphosphate hydrolases"/>
    <property type="match status" value="1"/>
</dbReference>
<dbReference type="InterPro" id="IPR003593">
    <property type="entry name" value="AAA+_ATPase"/>
</dbReference>
<keyword evidence="10" id="KW-1185">Reference proteome</keyword>
<organism evidence="9 10">
    <name type="scientific">Comamonas guangdongensis</name>
    <dbReference type="NCBI Taxonomy" id="510515"/>
    <lineage>
        <taxon>Bacteria</taxon>
        <taxon>Pseudomonadati</taxon>
        <taxon>Pseudomonadota</taxon>
        <taxon>Betaproteobacteria</taxon>
        <taxon>Burkholderiales</taxon>
        <taxon>Comamonadaceae</taxon>
        <taxon>Comamonas</taxon>
    </lineage>
</organism>
<dbReference type="PROSITE" id="PS00688">
    <property type="entry name" value="SIGMA54_INTERACT_3"/>
    <property type="match status" value="1"/>
</dbReference>
<evidence type="ECO:0000256" key="1">
    <source>
        <dbReference type="ARBA" id="ARBA00022741"/>
    </source>
</evidence>
<evidence type="ECO:0000256" key="6">
    <source>
        <dbReference type="PROSITE-ProRule" id="PRU00169"/>
    </source>
</evidence>
<dbReference type="CDD" id="cd17549">
    <property type="entry name" value="REC_DctD-like"/>
    <property type="match status" value="1"/>
</dbReference>
<dbReference type="InterPro" id="IPR011006">
    <property type="entry name" value="CheY-like_superfamily"/>
</dbReference>
<keyword evidence="3" id="KW-0805">Transcription regulation</keyword>
<feature type="modified residue" description="4-aspartylphosphate" evidence="6">
    <location>
        <position position="55"/>
    </location>
</feature>
<dbReference type="PROSITE" id="PS00676">
    <property type="entry name" value="SIGMA54_INTERACT_2"/>
    <property type="match status" value="1"/>
</dbReference>
<feature type="domain" description="Sigma-54 factor interaction" evidence="7">
    <location>
        <begin position="146"/>
        <end position="375"/>
    </location>
</feature>
<dbReference type="RefSeq" id="WP_369339138.1">
    <property type="nucleotide sequence ID" value="NZ_JBFYGN010000015.1"/>
</dbReference>
<keyword evidence="4" id="KW-0238">DNA-binding</keyword>
<keyword evidence="5" id="KW-0804">Transcription</keyword>
<keyword evidence="1" id="KW-0547">Nucleotide-binding</keyword>
<feature type="domain" description="Response regulatory" evidence="8">
    <location>
        <begin position="6"/>
        <end position="120"/>
    </location>
</feature>
<name>A0ABV3ZWQ0_9BURK</name>
<keyword evidence="6" id="KW-0597">Phosphoprotein</keyword>
<sequence length="445" mass="48917">MNSPVQALIVEDDADVAMACAQALQLEGIACLSVSSAELAQKQLSYDFAGVVVSDIRLPRMSGLELQSAIHAMDAELPVILITGHGDISMAVQAMKAGAADFLEKPFAPERLVEAVRRALERRRLVLEVRSLRAQLQNRDTLQHQLLGQSQAMQQLRRTVQSLASSEADVLLWGETGTGKERVARCLHEASRRREGNFVAVNCGGLPETLFDSEMFGSEAGAFTGAGKKRIGKIEHASGGTLFLDEIESMPMAMQIKLLRVLQERVLERLGSNTLIPVDCRVVAATKVDLLELSRQGLFRADLYYRLNVVTVSLPPLRERREDIPLLFEHFVLQAAARHQRPVPELTPARLQTLMAHDWPGNVRELRNVAERMLLGIEAGLPPLGAEPDPSSVPTRSLSGTMESIERALIADALRQNAGNLTRTAQALNTPKTTLHDKIRKYGLQ</sequence>
<dbReference type="PANTHER" id="PTHR32071:SF57">
    <property type="entry name" value="C4-DICARBOXYLATE TRANSPORT TRANSCRIPTIONAL REGULATORY PROTEIN DCTD"/>
    <property type="match status" value="1"/>
</dbReference>
<evidence type="ECO:0000313" key="9">
    <source>
        <dbReference type="EMBL" id="MEX8193947.1"/>
    </source>
</evidence>
<evidence type="ECO:0000259" key="7">
    <source>
        <dbReference type="PROSITE" id="PS50045"/>
    </source>
</evidence>
<dbReference type="SUPFAM" id="SSF46689">
    <property type="entry name" value="Homeodomain-like"/>
    <property type="match status" value="1"/>
</dbReference>
<dbReference type="Proteomes" id="UP001561046">
    <property type="component" value="Unassembled WGS sequence"/>
</dbReference>
<evidence type="ECO:0000256" key="3">
    <source>
        <dbReference type="ARBA" id="ARBA00023015"/>
    </source>
</evidence>
<dbReference type="SUPFAM" id="SSF52540">
    <property type="entry name" value="P-loop containing nucleoside triphosphate hydrolases"/>
    <property type="match status" value="1"/>
</dbReference>
<dbReference type="PROSITE" id="PS00675">
    <property type="entry name" value="SIGMA54_INTERACT_1"/>
    <property type="match status" value="1"/>
</dbReference>
<dbReference type="InterPro" id="IPR001789">
    <property type="entry name" value="Sig_transdc_resp-reg_receiver"/>
</dbReference>
<dbReference type="InterPro" id="IPR058031">
    <property type="entry name" value="AAA_lid_NorR"/>
</dbReference>
<dbReference type="Pfam" id="PF25601">
    <property type="entry name" value="AAA_lid_14"/>
    <property type="match status" value="1"/>
</dbReference>
<dbReference type="Gene3D" id="1.10.10.60">
    <property type="entry name" value="Homeodomain-like"/>
    <property type="match status" value="1"/>
</dbReference>
<dbReference type="Gene3D" id="1.10.8.60">
    <property type="match status" value="1"/>
</dbReference>
<dbReference type="Pfam" id="PF02954">
    <property type="entry name" value="HTH_8"/>
    <property type="match status" value="1"/>
</dbReference>
<dbReference type="EMBL" id="JBFYGN010000015">
    <property type="protein sequence ID" value="MEX8193947.1"/>
    <property type="molecule type" value="Genomic_DNA"/>
</dbReference>